<evidence type="ECO:0000313" key="2">
    <source>
        <dbReference type="EMBL" id="QBM09616.1"/>
    </source>
</evidence>
<dbReference type="InterPro" id="IPR027434">
    <property type="entry name" value="Homing_endonucl"/>
</dbReference>
<gene>
    <name evidence="2" type="primary">orf206</name>
</gene>
<dbReference type="PANTHER" id="PTHR36181">
    <property type="entry name" value="INTRON-ENCODED ENDONUCLEASE AI3-RELATED"/>
    <property type="match status" value="1"/>
</dbReference>
<dbReference type="EMBL" id="MK550697">
    <property type="protein sequence ID" value="QBM09616.1"/>
    <property type="molecule type" value="Genomic_DNA"/>
</dbReference>
<sequence length="206" mass="23892">MVFNVLYNIFKVYSNGFITNYRFRMLSNHINIMRRSYSSLATNASLNLLFYLNPWFLTGFCDGESNFTVRISKSNSTKIGWVVQPVFQICLHKKDLNLLKKIQSFFNVGEIYLHKEESYNYVVQSLQGIKVIIEHFKNYPLLTKKREDFELFAQIVNLIEKKEHLVLSGLIKIISLKASMNLGLSLSLKTAFPNVIPAIKPKRSNQ</sequence>
<dbReference type="InterPro" id="IPR051289">
    <property type="entry name" value="LAGLIDADG_Endonuclease"/>
</dbReference>
<keyword evidence="2" id="KW-0496">Mitochondrion</keyword>
<dbReference type="Gene3D" id="3.10.28.10">
    <property type="entry name" value="Homing endonucleases"/>
    <property type="match status" value="1"/>
</dbReference>
<feature type="domain" description="Homing endonuclease LAGLIDADG" evidence="1">
    <location>
        <begin position="57"/>
        <end position="156"/>
    </location>
</feature>
<protein>
    <recommendedName>
        <fullName evidence="1">Homing endonuclease LAGLIDADG domain-containing protein</fullName>
    </recommendedName>
</protein>
<dbReference type="GO" id="GO:0004519">
    <property type="term" value="F:endonuclease activity"/>
    <property type="evidence" value="ECO:0007669"/>
    <property type="project" value="InterPro"/>
</dbReference>
<evidence type="ECO:0000259" key="1">
    <source>
        <dbReference type="Pfam" id="PF00961"/>
    </source>
</evidence>
<proteinExistence type="predicted"/>
<organism evidence="2">
    <name type="scientific">Dactylella sp</name>
    <dbReference type="NCBI Taxonomy" id="1814903"/>
    <lineage>
        <taxon>Eukaryota</taxon>
        <taxon>Fungi</taxon>
        <taxon>Dikarya</taxon>
        <taxon>Ascomycota</taxon>
        <taxon>Pezizomycotina</taxon>
        <taxon>Orbiliomycetes</taxon>
        <taxon>Orbiliales</taxon>
        <taxon>Orbiliaceae</taxon>
        <taxon>Dactylella</taxon>
    </lineage>
</organism>
<dbReference type="Pfam" id="PF00961">
    <property type="entry name" value="LAGLIDADG_1"/>
    <property type="match status" value="1"/>
</dbReference>
<dbReference type="PANTHER" id="PTHR36181:SF4">
    <property type="entry name" value="LAGLIDADG ENDONUCLEASE"/>
    <property type="match status" value="1"/>
</dbReference>
<dbReference type="SUPFAM" id="SSF55608">
    <property type="entry name" value="Homing endonucleases"/>
    <property type="match status" value="1"/>
</dbReference>
<dbReference type="InterPro" id="IPR004860">
    <property type="entry name" value="LAGLIDADG_dom"/>
</dbReference>
<dbReference type="GO" id="GO:0005739">
    <property type="term" value="C:mitochondrion"/>
    <property type="evidence" value="ECO:0007669"/>
    <property type="project" value="UniProtKB-ARBA"/>
</dbReference>
<reference evidence="2" key="1">
    <citation type="submission" date="2019-02" db="EMBL/GenBank/DDBJ databases">
        <authorList>
            <person name="Fang M.L."/>
            <person name="Zhang Y."/>
        </authorList>
    </citation>
    <scope>NUCLEOTIDE SEQUENCE</scope>
    <source>
        <strain evidence="2">YMF1.01838</strain>
    </source>
</reference>
<accession>A0A482DVL3</accession>
<geneLocation type="mitochondrion" evidence="2"/>
<dbReference type="AlphaFoldDB" id="A0A482DVL3"/>
<name>A0A482DVL3_9PEZI</name>